<dbReference type="SUPFAM" id="SSF46785">
    <property type="entry name" value="Winged helix' DNA-binding domain"/>
    <property type="match status" value="1"/>
</dbReference>
<keyword evidence="3" id="KW-0804">Transcription</keyword>
<name>A0A9X1LY33_9MICC</name>
<dbReference type="PROSITE" id="PS01117">
    <property type="entry name" value="HTH_MARR_1"/>
    <property type="match status" value="1"/>
</dbReference>
<dbReference type="InterPro" id="IPR036390">
    <property type="entry name" value="WH_DNA-bd_sf"/>
</dbReference>
<evidence type="ECO:0000256" key="4">
    <source>
        <dbReference type="SAM" id="MobiDB-lite"/>
    </source>
</evidence>
<dbReference type="InterPro" id="IPR023187">
    <property type="entry name" value="Tscrpt_reg_MarR-type_CS"/>
</dbReference>
<evidence type="ECO:0000313" key="7">
    <source>
        <dbReference type="Proteomes" id="UP001139264"/>
    </source>
</evidence>
<dbReference type="PANTHER" id="PTHR33164">
    <property type="entry name" value="TRANSCRIPTIONAL REGULATOR, MARR FAMILY"/>
    <property type="match status" value="1"/>
</dbReference>
<dbReference type="GO" id="GO:0006950">
    <property type="term" value="P:response to stress"/>
    <property type="evidence" value="ECO:0007669"/>
    <property type="project" value="TreeGrafter"/>
</dbReference>
<comment type="caution">
    <text evidence="6">The sequence shown here is derived from an EMBL/GenBank/DDBJ whole genome shotgun (WGS) entry which is preliminary data.</text>
</comment>
<keyword evidence="2" id="KW-0238">DNA-binding</keyword>
<evidence type="ECO:0000313" key="6">
    <source>
        <dbReference type="EMBL" id="MCC3267788.1"/>
    </source>
</evidence>
<dbReference type="EMBL" id="JAJFZP010000001">
    <property type="protein sequence ID" value="MCC3267788.1"/>
    <property type="molecule type" value="Genomic_DNA"/>
</dbReference>
<dbReference type="GO" id="GO:0003700">
    <property type="term" value="F:DNA-binding transcription factor activity"/>
    <property type="evidence" value="ECO:0007669"/>
    <property type="project" value="InterPro"/>
</dbReference>
<keyword evidence="1" id="KW-0805">Transcription regulation</keyword>
<feature type="domain" description="HTH marR-type" evidence="5">
    <location>
        <begin position="3"/>
        <end position="134"/>
    </location>
</feature>
<dbReference type="AlphaFoldDB" id="A0A9X1LY33"/>
<dbReference type="PROSITE" id="PS50995">
    <property type="entry name" value="HTH_MARR_2"/>
    <property type="match status" value="1"/>
</dbReference>
<evidence type="ECO:0000259" key="5">
    <source>
        <dbReference type="PROSITE" id="PS50995"/>
    </source>
</evidence>
<protein>
    <submittedName>
        <fullName evidence="6">MarR family winged helix-turn-helix transcriptional regulator</fullName>
    </submittedName>
</protein>
<dbReference type="PANTHER" id="PTHR33164:SF64">
    <property type="entry name" value="TRANSCRIPTIONAL REGULATOR SLYA"/>
    <property type="match status" value="1"/>
</dbReference>
<gene>
    <name evidence="6" type="ORF">LJ751_00215</name>
</gene>
<proteinExistence type="predicted"/>
<evidence type="ECO:0000256" key="3">
    <source>
        <dbReference type="ARBA" id="ARBA00023163"/>
    </source>
</evidence>
<feature type="compositionally biased region" description="Low complexity" evidence="4">
    <location>
        <begin position="168"/>
        <end position="184"/>
    </location>
</feature>
<dbReference type="InterPro" id="IPR000835">
    <property type="entry name" value="HTH_MarR-typ"/>
</dbReference>
<evidence type="ECO:0000256" key="2">
    <source>
        <dbReference type="ARBA" id="ARBA00023125"/>
    </source>
</evidence>
<dbReference type="Pfam" id="PF12802">
    <property type="entry name" value="MarR_2"/>
    <property type="match status" value="1"/>
</dbReference>
<dbReference type="Gene3D" id="1.10.10.10">
    <property type="entry name" value="Winged helix-like DNA-binding domain superfamily/Winged helix DNA-binding domain"/>
    <property type="match status" value="1"/>
</dbReference>
<dbReference type="GO" id="GO:0003677">
    <property type="term" value="F:DNA binding"/>
    <property type="evidence" value="ECO:0007669"/>
    <property type="project" value="UniProtKB-KW"/>
</dbReference>
<dbReference type="InterPro" id="IPR036388">
    <property type="entry name" value="WH-like_DNA-bd_sf"/>
</dbReference>
<dbReference type="SMART" id="SM00347">
    <property type="entry name" value="HTH_MARR"/>
    <property type="match status" value="1"/>
</dbReference>
<dbReference type="InterPro" id="IPR039422">
    <property type="entry name" value="MarR/SlyA-like"/>
</dbReference>
<dbReference type="Proteomes" id="UP001139264">
    <property type="component" value="Unassembled WGS sequence"/>
</dbReference>
<accession>A0A9X1LY33</accession>
<evidence type="ECO:0000256" key="1">
    <source>
        <dbReference type="ARBA" id="ARBA00023015"/>
    </source>
</evidence>
<feature type="region of interest" description="Disordered" evidence="4">
    <location>
        <begin position="162"/>
        <end position="184"/>
    </location>
</feature>
<organism evidence="6 7">
    <name type="scientific">Arthrobacter gengyunqii</name>
    <dbReference type="NCBI Taxonomy" id="2886940"/>
    <lineage>
        <taxon>Bacteria</taxon>
        <taxon>Bacillati</taxon>
        <taxon>Actinomycetota</taxon>
        <taxon>Actinomycetes</taxon>
        <taxon>Micrococcales</taxon>
        <taxon>Micrococcaceae</taxon>
        <taxon>Arthrobacter</taxon>
    </lineage>
</organism>
<sequence length="184" mass="19852">MEHWPTGRLLSTAARLVEHAWNERLVRMGVTHAGVIALGVLEAQGPMTQARLAQIVRVQAQTMGKTLSRLEAHGHVTRVRNDLDRRSHMVSITPLGTEALQEAQDIERTLIEGGELMSEELRGQLRNVIRELGNPRWQLAVDVPGLPIPVVAPEEIAAVAATPDDSGEAAGVETAEAAEAAETA</sequence>
<reference evidence="6" key="1">
    <citation type="submission" date="2021-10" db="EMBL/GenBank/DDBJ databases">
        <title>Novel species in genus Arthrobacter.</title>
        <authorList>
            <person name="Liu Y."/>
        </authorList>
    </citation>
    <scope>NUCLEOTIDE SEQUENCE</scope>
    <source>
        <strain evidence="6">Zg-Y809</strain>
    </source>
</reference>